<reference evidence="2 3" key="1">
    <citation type="submission" date="2023-11" db="EMBL/GenBank/DDBJ databases">
        <title>From the Deep-Sea to the Surface: Bacterial Genomes Isolated from the Moytirra Hydrothermal Vent Plume.</title>
        <authorList>
            <person name="Major S.R."/>
        </authorList>
    </citation>
    <scope>NUCLEOTIDE SEQUENCE [LARGE SCALE GENOMIC DNA]</scope>
    <source>
        <strain evidence="2 3">OXR-9</strain>
    </source>
</reference>
<feature type="transmembrane region" description="Helical" evidence="1">
    <location>
        <begin position="6"/>
        <end position="23"/>
    </location>
</feature>
<feature type="transmembrane region" description="Helical" evidence="1">
    <location>
        <begin position="60"/>
        <end position="77"/>
    </location>
</feature>
<evidence type="ECO:0000256" key="1">
    <source>
        <dbReference type="SAM" id="Phobius"/>
    </source>
</evidence>
<evidence type="ECO:0000313" key="3">
    <source>
        <dbReference type="Proteomes" id="UP001326567"/>
    </source>
</evidence>
<feature type="transmembrane region" description="Helical" evidence="1">
    <location>
        <begin position="152"/>
        <end position="171"/>
    </location>
</feature>
<dbReference type="RefSeq" id="WP_322329095.1">
    <property type="nucleotide sequence ID" value="NZ_CP139725.1"/>
</dbReference>
<protein>
    <submittedName>
        <fullName evidence="2">Uncharacterized protein</fullName>
    </submittedName>
</protein>
<keyword evidence="1" id="KW-0812">Transmembrane</keyword>
<feature type="transmembrane region" description="Helical" evidence="1">
    <location>
        <begin position="129"/>
        <end position="147"/>
    </location>
</feature>
<dbReference type="Proteomes" id="UP001326567">
    <property type="component" value="Chromosome"/>
</dbReference>
<name>A0ABZ0V3B4_9RHOB</name>
<keyword evidence="1" id="KW-1133">Transmembrane helix</keyword>
<proteinExistence type="predicted"/>
<gene>
    <name evidence="2" type="ORF">T7987_03985</name>
</gene>
<sequence length="173" mass="18107">MTASLIIGIIGFLLLSLSQRGAASGAGSNLRLCAALCWLPLCFGPFVVIAHIVFEATPEWLYWVGWLVIALLGVSVWRASSRAVGSARILTRVSLVLGLCALAAGITVYGHESGATPRLAGSYPHLVTWAASFANVLVLLFSAYAVAPRPSVLRVGGMIAPLIAAVFLFLASV</sequence>
<feature type="transmembrane region" description="Helical" evidence="1">
    <location>
        <begin position="89"/>
        <end position="109"/>
    </location>
</feature>
<feature type="transmembrane region" description="Helical" evidence="1">
    <location>
        <begin position="35"/>
        <end position="54"/>
    </location>
</feature>
<evidence type="ECO:0000313" key="2">
    <source>
        <dbReference type="EMBL" id="WPZ22407.1"/>
    </source>
</evidence>
<accession>A0ABZ0V3B4</accession>
<organism evidence="2 3">
    <name type="scientific">Sulfitobacter faviae</name>
    <dbReference type="NCBI Taxonomy" id="1775881"/>
    <lineage>
        <taxon>Bacteria</taxon>
        <taxon>Pseudomonadati</taxon>
        <taxon>Pseudomonadota</taxon>
        <taxon>Alphaproteobacteria</taxon>
        <taxon>Rhodobacterales</taxon>
        <taxon>Roseobacteraceae</taxon>
        <taxon>Sulfitobacter</taxon>
    </lineage>
</organism>
<keyword evidence="1" id="KW-0472">Membrane</keyword>
<keyword evidence="3" id="KW-1185">Reference proteome</keyword>
<dbReference type="EMBL" id="CP139725">
    <property type="protein sequence ID" value="WPZ22407.1"/>
    <property type="molecule type" value="Genomic_DNA"/>
</dbReference>